<dbReference type="Proteomes" id="UP000008144">
    <property type="component" value="Chromosome 12"/>
</dbReference>
<evidence type="ECO:0000259" key="10">
    <source>
        <dbReference type="SMART" id="SM00338"/>
    </source>
</evidence>
<dbReference type="GO" id="GO:0000978">
    <property type="term" value="F:RNA polymerase II cis-regulatory region sequence-specific DNA binding"/>
    <property type="evidence" value="ECO:0000318"/>
    <property type="project" value="GO_Central"/>
</dbReference>
<evidence type="ECO:0000313" key="13">
    <source>
        <dbReference type="Proteomes" id="UP000008144"/>
    </source>
</evidence>
<dbReference type="Pfam" id="PF03131">
    <property type="entry name" value="bZIP_Maf"/>
    <property type="match status" value="1"/>
</dbReference>
<keyword evidence="8" id="KW-0175">Coiled coil</keyword>
<dbReference type="HOGENOM" id="CLU_681457_0_0_1"/>
<accession>Q4H394</accession>
<reference evidence="12" key="6">
    <citation type="submission" date="2025-05" db="UniProtKB">
        <authorList>
            <consortium name="Ensembl"/>
        </authorList>
    </citation>
    <scope>IDENTIFICATION</scope>
</reference>
<dbReference type="AlphaFoldDB" id="Q4H394"/>
<dbReference type="InterPro" id="IPR004826">
    <property type="entry name" value="bZIP_Maf"/>
</dbReference>
<comment type="similarity">
    <text evidence="2">Belongs to the bZIP family. Maf subfamily.</text>
</comment>
<dbReference type="FunFam" id="1.20.5.170:FF:000011">
    <property type="entry name" value="Transcription factor MafG, putative"/>
    <property type="match status" value="1"/>
</dbReference>
<feature type="domain" description="BZIP" evidence="10">
    <location>
        <begin position="339"/>
        <end position="403"/>
    </location>
</feature>
<evidence type="ECO:0000256" key="9">
    <source>
        <dbReference type="SAM" id="MobiDB-lite"/>
    </source>
</evidence>
<dbReference type="InterPro" id="IPR004827">
    <property type="entry name" value="bZIP"/>
</dbReference>
<comment type="subcellular location">
    <subcellularLocation>
        <location evidence="1">Nucleus</location>
    </subcellularLocation>
</comment>
<dbReference type="RefSeq" id="NP_001071754.1">
    <property type="nucleotide sequence ID" value="NM_001078286.1"/>
</dbReference>
<keyword evidence="7" id="KW-0539">Nucleus</keyword>
<evidence type="ECO:0000256" key="4">
    <source>
        <dbReference type="ARBA" id="ARBA00023015"/>
    </source>
</evidence>
<dbReference type="STRING" id="7719.ENSCINP00000002531"/>
<feature type="region of interest" description="Disordered" evidence="9">
    <location>
        <begin position="282"/>
        <end position="317"/>
    </location>
</feature>
<reference evidence="11" key="2">
    <citation type="journal article" date="2003" name="Dev. Genes Evol.">
        <title>Genomewide surveys of developmentally relevant genes in Ciona intestinalis.</title>
        <authorList>
            <person name="Satou Y."/>
            <person name="Satoh N."/>
        </authorList>
    </citation>
    <scope>NUCLEOTIDE SEQUENCE</scope>
</reference>
<feature type="region of interest" description="Disordered" evidence="9">
    <location>
        <begin position="105"/>
        <end position="127"/>
    </location>
</feature>
<evidence type="ECO:0000256" key="3">
    <source>
        <dbReference type="ARBA" id="ARBA00022491"/>
    </source>
</evidence>
<dbReference type="InterPro" id="IPR008917">
    <property type="entry name" value="TF_DNA-bd_sf"/>
</dbReference>
<dbReference type="GO" id="GO:0000981">
    <property type="term" value="F:DNA-binding transcription factor activity, RNA polymerase II-specific"/>
    <property type="evidence" value="ECO:0000318"/>
    <property type="project" value="GO_Central"/>
</dbReference>
<reference evidence="12" key="5">
    <citation type="journal article" date="2008" name="Genome Biol.">
        <title>Improved genome assembly and evidence-based global gene model set for the chordate Ciona intestinalis: new insight into intron and operon populations.</title>
        <authorList>
            <person name="Satou Y."/>
            <person name="Mineta K."/>
            <person name="Ogasawara M."/>
            <person name="Sasakura Y."/>
            <person name="Shoguchi E."/>
            <person name="Ueno K."/>
            <person name="Yamada L."/>
            <person name="Matsumoto J."/>
            <person name="Wasserscheid J."/>
            <person name="Dewar K."/>
            <person name="Wiley G.B."/>
            <person name="Macmil S.L."/>
            <person name="Roe B.A."/>
            <person name="Zeller R.W."/>
            <person name="Hastings K.E."/>
            <person name="Lemaire P."/>
            <person name="Lindquist E."/>
            <person name="Endo T."/>
            <person name="Hotta K."/>
            <person name="Inaba K."/>
        </authorList>
    </citation>
    <scope>NUCLEOTIDE SEQUENCE [LARGE SCALE GENOMIC DNA]</scope>
    <source>
        <strain evidence="12">wild type</strain>
    </source>
</reference>
<name>Q4H394_CIOIN</name>
<dbReference type="IntAct" id="Q4H394">
    <property type="interactions" value="1"/>
</dbReference>
<feature type="coiled-coil region" evidence="8">
    <location>
        <begin position="366"/>
        <end position="400"/>
    </location>
</feature>
<dbReference type="Ensembl" id="ENSCINT00000002531.3">
    <property type="protein sequence ID" value="ENSCINP00000002531.3"/>
    <property type="gene ID" value="ENSCING00000001304.3"/>
</dbReference>
<feature type="compositionally biased region" description="Polar residues" evidence="9">
    <location>
        <begin position="283"/>
        <end position="306"/>
    </location>
</feature>
<organism evidence="11">
    <name type="scientific">Ciona intestinalis</name>
    <name type="common">Transparent sea squirt</name>
    <name type="synonym">Ascidia intestinalis</name>
    <dbReference type="NCBI Taxonomy" id="7719"/>
    <lineage>
        <taxon>Eukaryota</taxon>
        <taxon>Metazoa</taxon>
        <taxon>Chordata</taxon>
        <taxon>Tunicata</taxon>
        <taxon>Ascidiacea</taxon>
        <taxon>Phlebobranchia</taxon>
        <taxon>Cionidae</taxon>
        <taxon>Ciona</taxon>
    </lineage>
</organism>
<dbReference type="OMA" id="RVMQRHI"/>
<keyword evidence="4" id="KW-0805">Transcription regulation</keyword>
<dbReference type="PANTHER" id="PTHR10129">
    <property type="entry name" value="TRANSCRIPTION FACTOR MAF"/>
    <property type="match status" value="1"/>
</dbReference>
<dbReference type="GeneID" id="778664"/>
<evidence type="ECO:0000256" key="7">
    <source>
        <dbReference type="ARBA" id="ARBA00023242"/>
    </source>
</evidence>
<evidence type="ECO:0000256" key="1">
    <source>
        <dbReference type="ARBA" id="ARBA00004123"/>
    </source>
</evidence>
<evidence type="ECO:0000256" key="2">
    <source>
        <dbReference type="ARBA" id="ARBA00008500"/>
    </source>
</evidence>
<dbReference type="EMBL" id="EAAA01000943">
    <property type="status" value="NOT_ANNOTATED_CDS"/>
    <property type="molecule type" value="Genomic_DNA"/>
</dbReference>
<keyword evidence="13" id="KW-1185">Reference proteome</keyword>
<accession>A0A1W2VNM4</accession>
<evidence type="ECO:0000256" key="6">
    <source>
        <dbReference type="ARBA" id="ARBA00023163"/>
    </source>
</evidence>
<dbReference type="InterPro" id="IPR024874">
    <property type="entry name" value="Transcription_factor_Maf_fam"/>
</dbReference>
<evidence type="ECO:0000256" key="5">
    <source>
        <dbReference type="ARBA" id="ARBA00023125"/>
    </source>
</evidence>
<reference evidence="11" key="3">
    <citation type="journal article" date="2004" name="Development">
        <title>Gene expression profiles of transcription factors and signaling molecules in the ascidian embryo: towards a comprehensive understanding of gene networks.</title>
        <authorList>
            <person name="Imai K.S."/>
            <person name="Hino K."/>
            <person name="Yagi K."/>
            <person name="Satoh N."/>
            <person name="Satou Y."/>
        </authorList>
    </citation>
    <scope>NUCLEOTIDE SEQUENCE</scope>
</reference>
<dbReference type="PANTHER" id="PTHR10129:SF50">
    <property type="entry name" value="BZIP DOMAIN-CONTAINING PROTEIN"/>
    <property type="match status" value="1"/>
</dbReference>
<proteinExistence type="evidence at transcript level"/>
<keyword evidence="3" id="KW-0678">Repressor</keyword>
<dbReference type="GO" id="GO:0006357">
    <property type="term" value="P:regulation of transcription by RNA polymerase II"/>
    <property type="evidence" value="ECO:0000318"/>
    <property type="project" value="GO_Central"/>
</dbReference>
<dbReference type="EMBL" id="AB210528">
    <property type="protein sequence ID" value="BAE06533.1"/>
    <property type="molecule type" value="mRNA"/>
</dbReference>
<dbReference type="Gene3D" id="1.20.5.170">
    <property type="match status" value="1"/>
</dbReference>
<keyword evidence="5" id="KW-0238">DNA-binding</keyword>
<dbReference type="OrthoDB" id="5974330at2759"/>
<sequence>MVVSDFYGLTSSASDMANPVQVGTGLNRSESSDAFHLNTTNTTDDFNFKSFQMADIGTMSIGSDTGAMQNNQEFQENRQYSDNTCYTASMVAGYCNEQDQMNPSPISGSSCYSLPASPQNVAPSPPDLKPTPEELQWFAAQQQQQQPTMSSSSFNGDISSEEEEVLETLLANINKMPEASVVQQVNNQASYIPPSMESFLQPISFPQPTYCSPSQLPNGCSSLPVQVCSTNSDLAAYPPFFATQTDTFPDYISAQNGGYQPTSNAVCAGEDNTLDSYVAKGLQSRSQTPKPRTASKQQNKRVTSSLPGEAQENLPDEQLTAMTVRDLNRCLRGLSKEDVMALKQRRRTLKNRGYAQSCRTKRVMQRHILEKEKDALQIQLNQVRDHLAAMSKERDDYKTKFERLRKFFLQQQPGASTQNDECFRVDSFH</sequence>
<dbReference type="KEGG" id="cin:778664"/>
<dbReference type="GeneTree" id="ENSGT00940000169137"/>
<keyword evidence="6" id="KW-0804">Transcription</keyword>
<dbReference type="SUPFAM" id="SSF47454">
    <property type="entry name" value="A DNA-binding domain in eukaryotic transcription factors"/>
    <property type="match status" value="1"/>
</dbReference>
<reference evidence="11" key="4">
    <citation type="submission" date="2005-04" db="EMBL/GenBank/DDBJ databases">
        <title>Expressed genes in Ciona intestinalis.</title>
        <authorList>
            <person name="Satou Y."/>
        </authorList>
    </citation>
    <scope>NUCLEOTIDE SEQUENCE</scope>
</reference>
<protein>
    <submittedName>
        <fullName evidence="11">Transcription factor protein</fullName>
    </submittedName>
</protein>
<dbReference type="CDD" id="cd14718">
    <property type="entry name" value="bZIP_Maf_large"/>
    <property type="match status" value="1"/>
</dbReference>
<feature type="compositionally biased region" description="Polar residues" evidence="9">
    <location>
        <begin position="105"/>
        <end position="122"/>
    </location>
</feature>
<evidence type="ECO:0000256" key="8">
    <source>
        <dbReference type="SAM" id="Coils"/>
    </source>
</evidence>
<gene>
    <name evidence="11" type="primary">Ci-large Maf</name>
    <name evidence="12" type="synonym">LOC778664</name>
</gene>
<dbReference type="GO" id="GO:0005634">
    <property type="term" value="C:nucleus"/>
    <property type="evidence" value="ECO:0000318"/>
    <property type="project" value="GO_Central"/>
</dbReference>
<reference evidence="13" key="1">
    <citation type="journal article" date="2002" name="Science">
        <title>The draft genome of Ciona intestinalis: insights into chordate and vertebrate origins.</title>
        <authorList>
            <person name="Dehal P."/>
            <person name="Satou Y."/>
            <person name="Campbell R.K."/>
            <person name="Chapman J."/>
            <person name="Degnan B."/>
            <person name="De Tomaso A."/>
            <person name="Davidson B."/>
            <person name="Di Gregorio A."/>
            <person name="Gelpke M."/>
            <person name="Goodstein D.M."/>
            <person name="Harafuji N."/>
            <person name="Hastings K.E."/>
            <person name="Ho I."/>
            <person name="Hotta K."/>
            <person name="Huang W."/>
            <person name="Kawashima T."/>
            <person name="Lemaire P."/>
            <person name="Martinez D."/>
            <person name="Meinertzhagen I.A."/>
            <person name="Necula S."/>
            <person name="Nonaka M."/>
            <person name="Putnam N."/>
            <person name="Rash S."/>
            <person name="Saiga H."/>
            <person name="Satake M."/>
            <person name="Terry A."/>
            <person name="Yamada L."/>
            <person name="Wang H.G."/>
            <person name="Awazu S."/>
            <person name="Azumi K."/>
            <person name="Boore J."/>
            <person name="Branno M."/>
            <person name="Chin-Bow S."/>
            <person name="DeSantis R."/>
            <person name="Doyle S."/>
            <person name="Francino P."/>
            <person name="Keys D.N."/>
            <person name="Haga S."/>
            <person name="Hayashi H."/>
            <person name="Hino K."/>
            <person name="Imai K.S."/>
            <person name="Inaba K."/>
            <person name="Kano S."/>
            <person name="Kobayashi K."/>
            <person name="Kobayashi M."/>
            <person name="Lee B.I."/>
            <person name="Makabe K.W."/>
            <person name="Manohar C."/>
            <person name="Matassi G."/>
            <person name="Medina M."/>
            <person name="Mochizuki Y."/>
            <person name="Mount S."/>
            <person name="Morishita T."/>
            <person name="Miura S."/>
            <person name="Nakayama A."/>
            <person name="Nishizaka S."/>
            <person name="Nomoto H."/>
            <person name="Ohta F."/>
            <person name="Oishi K."/>
            <person name="Rigoutsos I."/>
            <person name="Sano M."/>
            <person name="Sasaki A."/>
            <person name="Sasakura Y."/>
            <person name="Shoguchi E."/>
            <person name="Shin-i T."/>
            <person name="Spagnuolo A."/>
            <person name="Stainier D."/>
            <person name="Suzuki M.M."/>
            <person name="Tassy O."/>
            <person name="Takatori N."/>
            <person name="Tokuoka M."/>
            <person name="Yagi K."/>
            <person name="Yoshizaki F."/>
            <person name="Wada S."/>
            <person name="Zhang C."/>
            <person name="Hyatt P.D."/>
            <person name="Larimer F."/>
            <person name="Detter C."/>
            <person name="Doggett N."/>
            <person name="Glavina T."/>
            <person name="Hawkins T."/>
            <person name="Richardson P."/>
            <person name="Lucas S."/>
            <person name="Kohara Y."/>
            <person name="Levine M."/>
            <person name="Satoh N."/>
            <person name="Rokhsar D.S."/>
        </authorList>
    </citation>
    <scope>NUCLEOTIDE SEQUENCE [LARGE SCALE GENOMIC DNA]</scope>
</reference>
<evidence type="ECO:0000313" key="11">
    <source>
        <dbReference type="EMBL" id="BAE06533.1"/>
    </source>
</evidence>
<dbReference type="SMART" id="SM00338">
    <property type="entry name" value="BRLZ"/>
    <property type="match status" value="1"/>
</dbReference>
<evidence type="ECO:0000313" key="12">
    <source>
        <dbReference type="Ensembl" id="ENSCINP00000002531.3"/>
    </source>
</evidence>